<gene>
    <name evidence="1" type="ORF">C4N24_10125</name>
</gene>
<sequence length="171" mass="19457">MNQEVFLIDTNALLTPHLMYYPFDLAPSFWEQLEEKLKDGSVVLLDMVKNEITEGHDELSNWMKSLQGINIIDHRTPEIIEKYSRVLGAVQSNTCYKQSALAEWSRESVADPWLIATAAVRKLTIVTFEKKNGGLSPKNPSKNAKIPDVAIEFGVSVCDLYYMMRSLSFRL</sequence>
<dbReference type="AlphaFoldDB" id="A0A329U6P9"/>
<accession>A0A329U6P9</accession>
<organism evidence="1 2">
    <name type="scientific">Faecalibacterium prausnitzii</name>
    <dbReference type="NCBI Taxonomy" id="853"/>
    <lineage>
        <taxon>Bacteria</taxon>
        <taxon>Bacillati</taxon>
        <taxon>Bacillota</taxon>
        <taxon>Clostridia</taxon>
        <taxon>Eubacteriales</taxon>
        <taxon>Oscillospiraceae</taxon>
        <taxon>Faecalibacterium</taxon>
    </lineage>
</organism>
<name>A0A329U6P9_9FIRM</name>
<dbReference type="RefSeq" id="WP_112091316.1">
    <property type="nucleotide sequence ID" value="NZ_CP030777.1"/>
</dbReference>
<proteinExistence type="predicted"/>
<dbReference type="InterPro" id="IPR016541">
    <property type="entry name" value="UCP008505"/>
</dbReference>
<evidence type="ECO:0000313" key="1">
    <source>
        <dbReference type="EMBL" id="RAW56766.1"/>
    </source>
</evidence>
<reference evidence="1 2" key="1">
    <citation type="submission" date="2018-02" db="EMBL/GenBank/DDBJ databases">
        <title>Complete genome sequencing of Faecalibacterium prausnitzii strains isolated from the human gut.</title>
        <authorList>
            <person name="Fitzgerald B.C."/>
            <person name="Shkoporov A.N."/>
            <person name="Ross P.R."/>
            <person name="Hill C."/>
        </authorList>
    </citation>
    <scope>NUCLEOTIDE SEQUENCE [LARGE SCALE GENOMIC DNA]</scope>
    <source>
        <strain evidence="1 2">APC923/51-1</strain>
    </source>
</reference>
<evidence type="ECO:0000313" key="2">
    <source>
        <dbReference type="Proteomes" id="UP000251281"/>
    </source>
</evidence>
<dbReference type="Proteomes" id="UP000251281">
    <property type="component" value="Unassembled WGS sequence"/>
</dbReference>
<dbReference type="Pfam" id="PF14367">
    <property type="entry name" value="DUF4411"/>
    <property type="match status" value="1"/>
</dbReference>
<protein>
    <submittedName>
        <fullName evidence="1">DUF4411 domain-containing protein</fullName>
    </submittedName>
</protein>
<dbReference type="PIRSF" id="PIRSF008505">
    <property type="entry name" value="UCP008505"/>
    <property type="match status" value="1"/>
</dbReference>
<dbReference type="EMBL" id="PRLD01000009">
    <property type="protein sequence ID" value="RAW56766.1"/>
    <property type="molecule type" value="Genomic_DNA"/>
</dbReference>
<comment type="caution">
    <text evidence="1">The sequence shown here is derived from an EMBL/GenBank/DDBJ whole genome shotgun (WGS) entry which is preliminary data.</text>
</comment>